<dbReference type="Proteomes" id="UP000604737">
    <property type="component" value="Unassembled WGS sequence"/>
</dbReference>
<dbReference type="EMBL" id="BMYO01000007">
    <property type="protein sequence ID" value="GHD66049.1"/>
    <property type="molecule type" value="Genomic_DNA"/>
</dbReference>
<dbReference type="RefSeq" id="WP_189461485.1">
    <property type="nucleotide sequence ID" value="NZ_BMYO01000007.1"/>
</dbReference>
<dbReference type="SUPFAM" id="SSF53613">
    <property type="entry name" value="Ribokinase-like"/>
    <property type="match status" value="1"/>
</dbReference>
<keyword evidence="2" id="KW-0808">Transferase</keyword>
<keyword evidence="9" id="KW-1185">Reference proteome</keyword>
<evidence type="ECO:0000256" key="6">
    <source>
        <dbReference type="SAM" id="MobiDB-lite"/>
    </source>
</evidence>
<comment type="caution">
    <text evidence="8">The sequence shown here is derived from an EMBL/GenBank/DDBJ whole genome shotgun (WGS) entry which is preliminary data.</text>
</comment>
<dbReference type="InterPro" id="IPR029056">
    <property type="entry name" value="Ribokinase-like"/>
</dbReference>
<name>A0ABQ3H3C7_9NEIS</name>
<dbReference type="EC" id="2.7.1.35" evidence="1"/>
<keyword evidence="4 8" id="KW-0418">Kinase</keyword>
<evidence type="ECO:0000256" key="1">
    <source>
        <dbReference type="ARBA" id="ARBA00012104"/>
    </source>
</evidence>
<organism evidence="8 9">
    <name type="scientific">Jeongeupia chitinilytica</name>
    <dbReference type="NCBI Taxonomy" id="1041641"/>
    <lineage>
        <taxon>Bacteria</taxon>
        <taxon>Pseudomonadati</taxon>
        <taxon>Pseudomonadota</taxon>
        <taxon>Betaproteobacteria</taxon>
        <taxon>Neisseriales</taxon>
        <taxon>Chitinibacteraceae</taxon>
        <taxon>Jeongeupia</taxon>
    </lineage>
</organism>
<dbReference type="InterPro" id="IPR013749">
    <property type="entry name" value="PM/HMP-P_kinase-1"/>
</dbReference>
<evidence type="ECO:0000313" key="8">
    <source>
        <dbReference type="EMBL" id="GHD66049.1"/>
    </source>
</evidence>
<dbReference type="NCBIfam" id="NF006034">
    <property type="entry name" value="PRK08176.1"/>
    <property type="match status" value="1"/>
</dbReference>
<evidence type="ECO:0000256" key="3">
    <source>
        <dbReference type="ARBA" id="ARBA00022741"/>
    </source>
</evidence>
<dbReference type="Pfam" id="PF08543">
    <property type="entry name" value="Phos_pyr_kin"/>
    <property type="match status" value="1"/>
</dbReference>
<feature type="region of interest" description="Disordered" evidence="6">
    <location>
        <begin position="287"/>
        <end position="311"/>
    </location>
</feature>
<feature type="compositionally biased region" description="Polar residues" evidence="6">
    <location>
        <begin position="298"/>
        <end position="311"/>
    </location>
</feature>
<evidence type="ECO:0000256" key="4">
    <source>
        <dbReference type="ARBA" id="ARBA00022777"/>
    </source>
</evidence>
<proteinExistence type="predicted"/>
<sequence>MSASEPGAGRRSSLRPLPIDVISIQSQLVYGSVGNSVAVPALQRMGLHVAPVPTVLLSNTPHYPSVDGGVIPSTWFAGYLRELELRGVLQHTRAIMVGYLGCADQARLVADWLAHVRQHWPDIRFHVDPVLGDYDCGMYVEPELVLAYTQYLLPQAHGLTPNGFELAKLAGRPLRSFDDVTGAARFWLNGRADWVVVTSALAPSQADAPLTVAVVTREGCRQLSHARIPSGVKGTGDLFAAVLTGLLLADVALDDAVAQACDEVASAVQFSHQAGFGELSLNYPSRHGAPDTPWTPPRRNTGSPFGNMANC</sequence>
<dbReference type="PANTHER" id="PTHR10534:SF15">
    <property type="entry name" value="PYRIDOXINE_PYRIDOXAL_PYRIDOXAMINE KINASE"/>
    <property type="match status" value="1"/>
</dbReference>
<gene>
    <name evidence="8" type="primary">pdxK</name>
    <name evidence="8" type="ORF">GCM10007350_27650</name>
</gene>
<keyword evidence="3" id="KW-0547">Nucleotide-binding</keyword>
<evidence type="ECO:0000259" key="7">
    <source>
        <dbReference type="Pfam" id="PF08543"/>
    </source>
</evidence>
<feature type="domain" description="Pyridoxamine kinase/Phosphomethylpyrimidine kinase" evidence="7">
    <location>
        <begin position="92"/>
        <end position="277"/>
    </location>
</feature>
<dbReference type="GO" id="GO:0016301">
    <property type="term" value="F:kinase activity"/>
    <property type="evidence" value="ECO:0007669"/>
    <property type="project" value="UniProtKB-KW"/>
</dbReference>
<evidence type="ECO:0000313" key="9">
    <source>
        <dbReference type="Proteomes" id="UP000604737"/>
    </source>
</evidence>
<dbReference type="Gene3D" id="3.40.1190.20">
    <property type="match status" value="1"/>
</dbReference>
<evidence type="ECO:0000256" key="5">
    <source>
        <dbReference type="ARBA" id="ARBA00022840"/>
    </source>
</evidence>
<dbReference type="PANTHER" id="PTHR10534">
    <property type="entry name" value="PYRIDOXAL KINASE"/>
    <property type="match status" value="1"/>
</dbReference>
<protein>
    <recommendedName>
        <fullName evidence="1">pyridoxal kinase</fullName>
        <ecNumber evidence="1">2.7.1.35</ecNumber>
    </recommendedName>
</protein>
<keyword evidence="5" id="KW-0067">ATP-binding</keyword>
<dbReference type="CDD" id="cd01173">
    <property type="entry name" value="pyridoxal_pyridoxamine_kinase"/>
    <property type="match status" value="1"/>
</dbReference>
<reference evidence="9" key="1">
    <citation type="journal article" date="2019" name="Int. J. Syst. Evol. Microbiol.">
        <title>The Global Catalogue of Microorganisms (GCM) 10K type strain sequencing project: providing services to taxonomists for standard genome sequencing and annotation.</title>
        <authorList>
            <consortium name="The Broad Institute Genomics Platform"/>
            <consortium name="The Broad Institute Genome Sequencing Center for Infectious Disease"/>
            <person name="Wu L."/>
            <person name="Ma J."/>
        </authorList>
    </citation>
    <scope>NUCLEOTIDE SEQUENCE [LARGE SCALE GENOMIC DNA]</scope>
    <source>
        <strain evidence="9">KCTC 23701</strain>
    </source>
</reference>
<accession>A0ABQ3H3C7</accession>
<dbReference type="NCBIfam" id="TIGR00687">
    <property type="entry name" value="pyridox_kin"/>
    <property type="match status" value="1"/>
</dbReference>
<dbReference type="InterPro" id="IPR004625">
    <property type="entry name" value="PyrdxlKinase"/>
</dbReference>
<evidence type="ECO:0000256" key="2">
    <source>
        <dbReference type="ARBA" id="ARBA00022679"/>
    </source>
</evidence>